<dbReference type="SMART" id="SM00220">
    <property type="entry name" value="S_TKc"/>
    <property type="match status" value="1"/>
</dbReference>
<dbReference type="Pfam" id="PF01453">
    <property type="entry name" value="B_lectin"/>
    <property type="match status" value="1"/>
</dbReference>
<comment type="catalytic activity">
    <reaction evidence="15 17">
        <text>L-threonyl-[protein] + ATP = O-phospho-L-threonyl-[protein] + ADP + H(+)</text>
        <dbReference type="Rhea" id="RHEA:46608"/>
        <dbReference type="Rhea" id="RHEA-COMP:11060"/>
        <dbReference type="Rhea" id="RHEA-COMP:11605"/>
        <dbReference type="ChEBI" id="CHEBI:15378"/>
        <dbReference type="ChEBI" id="CHEBI:30013"/>
        <dbReference type="ChEBI" id="CHEBI:30616"/>
        <dbReference type="ChEBI" id="CHEBI:61977"/>
        <dbReference type="ChEBI" id="CHEBI:456216"/>
        <dbReference type="EC" id="2.7.11.1"/>
    </reaction>
</comment>
<evidence type="ECO:0000256" key="6">
    <source>
        <dbReference type="ARBA" id="ARBA00022729"/>
    </source>
</evidence>
<evidence type="ECO:0000313" key="23">
    <source>
        <dbReference type="EMBL" id="KAK1415673.1"/>
    </source>
</evidence>
<feature type="transmembrane region" description="Helical" evidence="18">
    <location>
        <begin position="441"/>
        <end position="461"/>
    </location>
</feature>
<feature type="chain" id="PRO_5042144340" description="Receptor-like serine/threonine-protein kinase" evidence="19">
    <location>
        <begin position="25"/>
        <end position="820"/>
    </location>
</feature>
<dbReference type="FunFam" id="2.90.10.10:FF:000004">
    <property type="entry name" value="G-type lectin S-receptor-like serine/threonine-protein kinase"/>
    <property type="match status" value="1"/>
</dbReference>
<dbReference type="GO" id="GO:0048544">
    <property type="term" value="P:recognition of pollen"/>
    <property type="evidence" value="ECO:0007669"/>
    <property type="project" value="InterPro"/>
</dbReference>
<dbReference type="SUPFAM" id="SSF51110">
    <property type="entry name" value="alpha-D-mannose-specific plant lectins"/>
    <property type="match status" value="1"/>
</dbReference>
<reference evidence="23" key="1">
    <citation type="journal article" date="2023" name="bioRxiv">
        <title>Improved chromosome-level genome assembly for marigold (Tagetes erecta).</title>
        <authorList>
            <person name="Jiang F."/>
            <person name="Yuan L."/>
            <person name="Wang S."/>
            <person name="Wang H."/>
            <person name="Xu D."/>
            <person name="Wang A."/>
            <person name="Fan W."/>
        </authorList>
    </citation>
    <scope>NUCLEOTIDE SEQUENCE</scope>
    <source>
        <strain evidence="23">WSJ</strain>
        <tissue evidence="23">Leaf</tissue>
    </source>
</reference>
<dbReference type="PIRSF" id="PIRSF000641">
    <property type="entry name" value="SRK"/>
    <property type="match status" value="1"/>
</dbReference>
<feature type="domain" description="Protein kinase" evidence="20">
    <location>
        <begin position="507"/>
        <end position="792"/>
    </location>
</feature>
<keyword evidence="14" id="KW-0325">Glycoprotein</keyword>
<evidence type="ECO:0000256" key="19">
    <source>
        <dbReference type="SAM" id="SignalP"/>
    </source>
</evidence>
<keyword evidence="13" id="KW-0675">Receptor</keyword>
<dbReference type="EMBL" id="JAUHHV010000008">
    <property type="protein sequence ID" value="KAK1415673.1"/>
    <property type="molecule type" value="Genomic_DNA"/>
</dbReference>
<dbReference type="CDD" id="cd01098">
    <property type="entry name" value="PAN_AP_plant"/>
    <property type="match status" value="1"/>
</dbReference>
<evidence type="ECO:0000313" key="24">
    <source>
        <dbReference type="Proteomes" id="UP001229421"/>
    </source>
</evidence>
<organism evidence="23 24">
    <name type="scientific">Tagetes erecta</name>
    <name type="common">African marigold</name>
    <dbReference type="NCBI Taxonomy" id="13708"/>
    <lineage>
        <taxon>Eukaryota</taxon>
        <taxon>Viridiplantae</taxon>
        <taxon>Streptophyta</taxon>
        <taxon>Embryophyta</taxon>
        <taxon>Tracheophyta</taxon>
        <taxon>Spermatophyta</taxon>
        <taxon>Magnoliopsida</taxon>
        <taxon>eudicotyledons</taxon>
        <taxon>Gunneridae</taxon>
        <taxon>Pentapetalae</taxon>
        <taxon>asterids</taxon>
        <taxon>campanulids</taxon>
        <taxon>Asterales</taxon>
        <taxon>Asteraceae</taxon>
        <taxon>Asteroideae</taxon>
        <taxon>Heliantheae alliance</taxon>
        <taxon>Tageteae</taxon>
        <taxon>Tagetes</taxon>
    </lineage>
</organism>
<evidence type="ECO:0000256" key="10">
    <source>
        <dbReference type="ARBA" id="ARBA00022989"/>
    </source>
</evidence>
<dbReference type="SUPFAM" id="SSF56112">
    <property type="entry name" value="Protein kinase-like (PK-like)"/>
    <property type="match status" value="1"/>
</dbReference>
<dbReference type="InterPro" id="IPR003609">
    <property type="entry name" value="Pan_app"/>
</dbReference>
<dbReference type="InterPro" id="IPR000858">
    <property type="entry name" value="S_locus_glycoprot_dom"/>
</dbReference>
<dbReference type="FunFam" id="3.30.200.20:FF:000195">
    <property type="entry name" value="G-type lectin S-receptor-like serine/threonine-protein kinase"/>
    <property type="match status" value="1"/>
</dbReference>
<comment type="caution">
    <text evidence="23">The sequence shown here is derived from an EMBL/GenBank/DDBJ whole genome shotgun (WGS) entry which is preliminary data.</text>
</comment>
<evidence type="ECO:0000256" key="18">
    <source>
        <dbReference type="SAM" id="Phobius"/>
    </source>
</evidence>
<keyword evidence="12" id="KW-1015">Disulfide bond</keyword>
<dbReference type="Proteomes" id="UP001229421">
    <property type="component" value="Unassembled WGS sequence"/>
</dbReference>
<dbReference type="Pfam" id="PF08276">
    <property type="entry name" value="PAN_2"/>
    <property type="match status" value="1"/>
</dbReference>
<dbReference type="InterPro" id="IPR024171">
    <property type="entry name" value="SRK-like_kinase"/>
</dbReference>
<dbReference type="Gene3D" id="3.50.4.10">
    <property type="entry name" value="Hepatocyte Growth Factor"/>
    <property type="match status" value="1"/>
</dbReference>
<dbReference type="InterPro" id="IPR036426">
    <property type="entry name" value="Bulb-type_lectin_dom_sf"/>
</dbReference>
<evidence type="ECO:0000256" key="5">
    <source>
        <dbReference type="ARBA" id="ARBA00022692"/>
    </source>
</evidence>
<dbReference type="AlphaFoldDB" id="A0AAD8K5M2"/>
<keyword evidence="6 19" id="KW-0732">Signal</keyword>
<evidence type="ECO:0000256" key="15">
    <source>
        <dbReference type="ARBA" id="ARBA00047899"/>
    </source>
</evidence>
<evidence type="ECO:0000256" key="4">
    <source>
        <dbReference type="ARBA" id="ARBA00022679"/>
    </source>
</evidence>
<dbReference type="PROSITE" id="PS50948">
    <property type="entry name" value="PAN"/>
    <property type="match status" value="1"/>
</dbReference>
<evidence type="ECO:0000256" key="1">
    <source>
        <dbReference type="ARBA" id="ARBA00004479"/>
    </source>
</evidence>
<dbReference type="EC" id="2.7.11.1" evidence="17"/>
<dbReference type="Pfam" id="PF00954">
    <property type="entry name" value="S_locus_glycop"/>
    <property type="match status" value="1"/>
</dbReference>
<dbReference type="InterPro" id="IPR011009">
    <property type="entry name" value="Kinase-like_dom_sf"/>
</dbReference>
<dbReference type="Gene3D" id="3.30.200.20">
    <property type="entry name" value="Phosphorylase Kinase, domain 1"/>
    <property type="match status" value="1"/>
</dbReference>
<evidence type="ECO:0000259" key="20">
    <source>
        <dbReference type="PROSITE" id="PS50011"/>
    </source>
</evidence>
<evidence type="ECO:0000256" key="17">
    <source>
        <dbReference type="PIRNR" id="PIRNR000641"/>
    </source>
</evidence>
<keyword evidence="3" id="KW-0597">Phosphoprotein</keyword>
<dbReference type="GO" id="GO:0005524">
    <property type="term" value="F:ATP binding"/>
    <property type="evidence" value="ECO:0007669"/>
    <property type="project" value="UniProtKB-KW"/>
</dbReference>
<feature type="domain" description="Bulb-type lectin" evidence="21">
    <location>
        <begin position="25"/>
        <end position="149"/>
    </location>
</feature>
<evidence type="ECO:0000256" key="3">
    <source>
        <dbReference type="ARBA" id="ARBA00022553"/>
    </source>
</evidence>
<comment type="similarity">
    <text evidence="17">Belongs to the protein kinase superfamily. Ser/Thr protein kinase family.</text>
</comment>
<keyword evidence="11 18" id="KW-0472">Membrane</keyword>
<dbReference type="CDD" id="cd14066">
    <property type="entry name" value="STKc_IRAK"/>
    <property type="match status" value="1"/>
</dbReference>
<evidence type="ECO:0000256" key="13">
    <source>
        <dbReference type="ARBA" id="ARBA00023170"/>
    </source>
</evidence>
<dbReference type="GO" id="GO:0016020">
    <property type="term" value="C:membrane"/>
    <property type="evidence" value="ECO:0007669"/>
    <property type="project" value="UniProtKB-SubCell"/>
</dbReference>
<dbReference type="FunFam" id="3.50.4.10:FF:000002">
    <property type="entry name" value="G-type lectin S-receptor-like serine/threonine-protein kinase"/>
    <property type="match status" value="1"/>
</dbReference>
<dbReference type="FunFam" id="1.10.510.10:FF:000060">
    <property type="entry name" value="G-type lectin S-receptor-like serine/threonine-protein kinase"/>
    <property type="match status" value="1"/>
</dbReference>
<feature type="domain" description="Apple" evidence="22">
    <location>
        <begin position="341"/>
        <end position="421"/>
    </location>
</feature>
<keyword evidence="4 17" id="KW-0808">Transferase</keyword>
<feature type="signal peptide" evidence="19">
    <location>
        <begin position="1"/>
        <end position="24"/>
    </location>
</feature>
<dbReference type="Gene3D" id="2.90.10.10">
    <property type="entry name" value="Bulb-type lectin domain"/>
    <property type="match status" value="1"/>
</dbReference>
<protein>
    <recommendedName>
        <fullName evidence="17">Receptor-like serine/threonine-protein kinase</fullName>
        <ecNumber evidence="17">2.7.11.1</ecNumber>
    </recommendedName>
</protein>
<evidence type="ECO:0000256" key="9">
    <source>
        <dbReference type="ARBA" id="ARBA00022840"/>
    </source>
</evidence>
<dbReference type="Gene3D" id="1.10.510.10">
    <property type="entry name" value="Transferase(Phosphotransferase) domain 1"/>
    <property type="match status" value="1"/>
</dbReference>
<evidence type="ECO:0000259" key="21">
    <source>
        <dbReference type="PROSITE" id="PS50927"/>
    </source>
</evidence>
<dbReference type="PANTHER" id="PTHR32444:SF232">
    <property type="entry name" value="S-LOCUS GLYCOPROTEIN"/>
    <property type="match status" value="1"/>
</dbReference>
<dbReference type="InterPro" id="IPR001245">
    <property type="entry name" value="Ser-Thr/Tyr_kinase_cat_dom"/>
</dbReference>
<dbReference type="InterPro" id="IPR008271">
    <property type="entry name" value="Ser/Thr_kinase_AS"/>
</dbReference>
<dbReference type="PROSITE" id="PS00108">
    <property type="entry name" value="PROTEIN_KINASE_ST"/>
    <property type="match status" value="1"/>
</dbReference>
<dbReference type="GO" id="GO:0004674">
    <property type="term" value="F:protein serine/threonine kinase activity"/>
    <property type="evidence" value="ECO:0007669"/>
    <property type="project" value="UniProtKB-KW"/>
</dbReference>
<dbReference type="PANTHER" id="PTHR32444">
    <property type="entry name" value="BULB-TYPE LECTIN DOMAIN-CONTAINING PROTEIN"/>
    <property type="match status" value="1"/>
</dbReference>
<keyword evidence="5 18" id="KW-0812">Transmembrane</keyword>
<sequence length="820" mass="92578">MFNQFILVLLFMALISLLSYLAAAIDTIYATQVMEDGNTIVSKGEMFEFGFFSPGKSKNRYLGIWYKKISTGTVVWVANRETPVTDRSGVFKVSSNGNLVILSGSTNMVWSSNSTMSSMNNGPVVVQLMDTGNLVVWDSDKDNKNMIWQSFDYPGDTFLAGMKFGKDLVTGIERSMTSWKSPDDPSLGLYHNKVDTNGYPQIFGCRGPTLLSRLGPWNGLGFSGFPADIPNPVYSVEFVVNEKEIYHKYEIISSVLRRIVLTWDGKTLILHWIQRLQEWIVYADVEVDGCGRFALCGPYGSCSINKQSPCTCLEGFEPRNLEQWDAYDWSEGCQRQKSLNCGNGDWFKKFARVKVPDTRRSWYNVSMTLAECEMACKKNCSCTAYGNLDIRNGGSGCLLWFDELIDTREYDANQDIYIRMAASEREGHLDSRSSSNKTKGIFILVLSTSAVVLLLFAYASMKKKKRPHMKGTRNAYLDENDTSLQMEHLEDLQFFSLCEVAKATCNFSVSNKIGEGGFGPVYKGVLADGTEIAVKRLSDTSQQGLDEFRNEVICVAKLQHRNLVKLLGYCVHKNELILIYEYMTNKSLDLFLFDETKSPMLDWPQRFNIIQGMARGILYLHQDSRLQIIHRDLKAGNILLDDDMNPKISDFGLARRFVGHDTNAKTKKVVGTYGYISPEYAVHGRFSTKLDVFSFGVLVLEIVSGKKNREFSHDEHRDNLLGHAWRLYKEHKSIELMSETLRVSCVVSEVLRSIHVALLCVQHHAEDRPTMLSVVLMLVSEGALPEPKQPAFFTGEISHEFDSSPSVDVNQCTITLLHAR</sequence>
<dbReference type="InterPro" id="IPR001480">
    <property type="entry name" value="Bulb-type_lectin_dom"/>
</dbReference>
<comment type="catalytic activity">
    <reaction evidence="16 17">
        <text>L-seryl-[protein] + ATP = O-phospho-L-seryl-[protein] + ADP + H(+)</text>
        <dbReference type="Rhea" id="RHEA:17989"/>
        <dbReference type="Rhea" id="RHEA-COMP:9863"/>
        <dbReference type="Rhea" id="RHEA-COMP:11604"/>
        <dbReference type="ChEBI" id="CHEBI:15378"/>
        <dbReference type="ChEBI" id="CHEBI:29999"/>
        <dbReference type="ChEBI" id="CHEBI:30616"/>
        <dbReference type="ChEBI" id="CHEBI:83421"/>
        <dbReference type="ChEBI" id="CHEBI:456216"/>
        <dbReference type="EC" id="2.7.11.1"/>
    </reaction>
</comment>
<proteinExistence type="inferred from homology"/>
<dbReference type="InterPro" id="IPR021820">
    <property type="entry name" value="S-locus_recpt_kinase_C"/>
</dbReference>
<evidence type="ECO:0000256" key="16">
    <source>
        <dbReference type="ARBA" id="ARBA00048679"/>
    </source>
</evidence>
<keyword evidence="8 17" id="KW-0418">Kinase</keyword>
<accession>A0AAD8K5M2</accession>
<evidence type="ECO:0000256" key="8">
    <source>
        <dbReference type="ARBA" id="ARBA00022777"/>
    </source>
</evidence>
<gene>
    <name evidence="23" type="ORF">QVD17_31458</name>
</gene>
<dbReference type="PROSITE" id="PS50927">
    <property type="entry name" value="BULB_LECTIN"/>
    <property type="match status" value="1"/>
</dbReference>
<name>A0AAD8K5M2_TARER</name>
<keyword evidence="7 17" id="KW-0547">Nucleotide-binding</keyword>
<keyword evidence="10 18" id="KW-1133">Transmembrane helix</keyword>
<dbReference type="Pfam" id="PF11883">
    <property type="entry name" value="DUF3403"/>
    <property type="match status" value="1"/>
</dbReference>
<evidence type="ECO:0000256" key="2">
    <source>
        <dbReference type="ARBA" id="ARBA00022527"/>
    </source>
</evidence>
<dbReference type="SMART" id="SM00473">
    <property type="entry name" value="PAN_AP"/>
    <property type="match status" value="1"/>
</dbReference>
<dbReference type="SMART" id="SM00108">
    <property type="entry name" value="B_lectin"/>
    <property type="match status" value="1"/>
</dbReference>
<evidence type="ECO:0000256" key="7">
    <source>
        <dbReference type="ARBA" id="ARBA00022741"/>
    </source>
</evidence>
<evidence type="ECO:0000256" key="12">
    <source>
        <dbReference type="ARBA" id="ARBA00023157"/>
    </source>
</evidence>
<dbReference type="PROSITE" id="PS50011">
    <property type="entry name" value="PROTEIN_KINASE_DOM"/>
    <property type="match status" value="1"/>
</dbReference>
<keyword evidence="2 17" id="KW-0723">Serine/threonine-protein kinase</keyword>
<dbReference type="Pfam" id="PF07714">
    <property type="entry name" value="PK_Tyr_Ser-Thr"/>
    <property type="match status" value="1"/>
</dbReference>
<keyword evidence="9 17" id="KW-0067">ATP-binding</keyword>
<keyword evidence="24" id="KW-1185">Reference proteome</keyword>
<evidence type="ECO:0000259" key="22">
    <source>
        <dbReference type="PROSITE" id="PS50948"/>
    </source>
</evidence>
<dbReference type="CDD" id="cd00028">
    <property type="entry name" value="B_lectin"/>
    <property type="match status" value="1"/>
</dbReference>
<comment type="subcellular location">
    <subcellularLocation>
        <location evidence="1">Membrane</location>
        <topology evidence="1">Single-pass type I membrane protein</topology>
    </subcellularLocation>
</comment>
<evidence type="ECO:0000256" key="11">
    <source>
        <dbReference type="ARBA" id="ARBA00023136"/>
    </source>
</evidence>
<dbReference type="InterPro" id="IPR000719">
    <property type="entry name" value="Prot_kinase_dom"/>
</dbReference>
<evidence type="ECO:0000256" key="14">
    <source>
        <dbReference type="ARBA" id="ARBA00023180"/>
    </source>
</evidence>